<dbReference type="RefSeq" id="WP_142036717.1">
    <property type="nucleotide sequence ID" value="NZ_JBHTGS010000001.1"/>
</dbReference>
<sequence>MADFDDFVRGRGGALLRFAFLLCGDRHRAEDLVQEALMRCHHRWRRIERLAGPEAYVRKVILRQFLSWRRLRSSREIAADRIPDRRVDGEADTFAERSAIRDVLGSLPRRQRAVLVLRFYEDLPDGAIADLLGCSPATVRVHAGRALASLRRHPEFTASGVDHD</sequence>
<keyword evidence="3" id="KW-0731">Sigma factor</keyword>
<keyword evidence="2" id="KW-0805">Transcription regulation</keyword>
<dbReference type="InterPro" id="IPR007627">
    <property type="entry name" value="RNA_pol_sigma70_r2"/>
</dbReference>
<dbReference type="NCBIfam" id="TIGR02983">
    <property type="entry name" value="SigE-fam_strep"/>
    <property type="match status" value="1"/>
</dbReference>
<dbReference type="InterPro" id="IPR013324">
    <property type="entry name" value="RNA_pol_sigma_r3/r4-like"/>
</dbReference>
<dbReference type="InterPro" id="IPR014325">
    <property type="entry name" value="RNA_pol_sigma-E_actinobac"/>
</dbReference>
<evidence type="ECO:0000313" key="8">
    <source>
        <dbReference type="EMBL" id="TQL75989.1"/>
    </source>
</evidence>
<proteinExistence type="inferred from homology"/>
<dbReference type="InterPro" id="IPR036388">
    <property type="entry name" value="WH-like_DNA-bd_sf"/>
</dbReference>
<dbReference type="Pfam" id="PF04542">
    <property type="entry name" value="Sigma70_r2"/>
    <property type="match status" value="1"/>
</dbReference>
<evidence type="ECO:0000259" key="6">
    <source>
        <dbReference type="Pfam" id="PF04542"/>
    </source>
</evidence>
<dbReference type="GO" id="GO:0016987">
    <property type="term" value="F:sigma factor activity"/>
    <property type="evidence" value="ECO:0007669"/>
    <property type="project" value="UniProtKB-KW"/>
</dbReference>
<dbReference type="InParanoid" id="A0A543ATU4"/>
<dbReference type="CDD" id="cd06171">
    <property type="entry name" value="Sigma70_r4"/>
    <property type="match status" value="1"/>
</dbReference>
<comment type="caution">
    <text evidence="8">The sequence shown here is derived from an EMBL/GenBank/DDBJ whole genome shotgun (WGS) entry which is preliminary data.</text>
</comment>
<name>A0A543ATU4_9ACTN</name>
<dbReference type="Pfam" id="PF08281">
    <property type="entry name" value="Sigma70_r4_2"/>
    <property type="match status" value="1"/>
</dbReference>
<keyword evidence="9" id="KW-1185">Reference proteome</keyword>
<keyword evidence="5" id="KW-0804">Transcription</keyword>
<evidence type="ECO:0000313" key="9">
    <source>
        <dbReference type="Proteomes" id="UP000317043"/>
    </source>
</evidence>
<dbReference type="GO" id="GO:0006352">
    <property type="term" value="P:DNA-templated transcription initiation"/>
    <property type="evidence" value="ECO:0007669"/>
    <property type="project" value="InterPro"/>
</dbReference>
<evidence type="ECO:0000256" key="1">
    <source>
        <dbReference type="ARBA" id="ARBA00010641"/>
    </source>
</evidence>
<dbReference type="InterPro" id="IPR013325">
    <property type="entry name" value="RNA_pol_sigma_r2"/>
</dbReference>
<feature type="domain" description="RNA polymerase sigma factor 70 region 4 type 2" evidence="7">
    <location>
        <begin position="99"/>
        <end position="150"/>
    </location>
</feature>
<gene>
    <name evidence="8" type="ORF">FB566_1509</name>
</gene>
<evidence type="ECO:0000259" key="7">
    <source>
        <dbReference type="Pfam" id="PF08281"/>
    </source>
</evidence>
<dbReference type="AlphaFoldDB" id="A0A543ATU4"/>
<dbReference type="PANTHER" id="PTHR43133:SF50">
    <property type="entry name" value="ECF RNA POLYMERASE SIGMA FACTOR SIGM"/>
    <property type="match status" value="1"/>
</dbReference>
<dbReference type="OrthoDB" id="3692620at2"/>
<dbReference type="InterPro" id="IPR013249">
    <property type="entry name" value="RNA_pol_sigma70_r4_t2"/>
</dbReference>
<evidence type="ECO:0000256" key="2">
    <source>
        <dbReference type="ARBA" id="ARBA00023015"/>
    </source>
</evidence>
<dbReference type="SUPFAM" id="SSF88946">
    <property type="entry name" value="Sigma2 domain of RNA polymerase sigma factors"/>
    <property type="match status" value="1"/>
</dbReference>
<dbReference type="Gene3D" id="1.10.1740.10">
    <property type="match status" value="1"/>
</dbReference>
<protein>
    <submittedName>
        <fullName evidence="8">RNA polymerase sigma-70 factor (Sigma-E family)</fullName>
    </submittedName>
</protein>
<dbReference type="InterPro" id="IPR039425">
    <property type="entry name" value="RNA_pol_sigma-70-like"/>
</dbReference>
<accession>A0A543ATU4</accession>
<dbReference type="EMBL" id="VFOW01000001">
    <property type="protein sequence ID" value="TQL75989.1"/>
    <property type="molecule type" value="Genomic_DNA"/>
</dbReference>
<dbReference type="GO" id="GO:0003677">
    <property type="term" value="F:DNA binding"/>
    <property type="evidence" value="ECO:0007669"/>
    <property type="project" value="UniProtKB-KW"/>
</dbReference>
<dbReference type="PANTHER" id="PTHR43133">
    <property type="entry name" value="RNA POLYMERASE ECF-TYPE SIGMA FACTO"/>
    <property type="match status" value="1"/>
</dbReference>
<dbReference type="NCBIfam" id="TIGR02937">
    <property type="entry name" value="sigma70-ECF"/>
    <property type="match status" value="1"/>
</dbReference>
<dbReference type="Proteomes" id="UP000317043">
    <property type="component" value="Unassembled WGS sequence"/>
</dbReference>
<dbReference type="Gene3D" id="1.10.10.10">
    <property type="entry name" value="Winged helix-like DNA-binding domain superfamily/Winged helix DNA-binding domain"/>
    <property type="match status" value="1"/>
</dbReference>
<keyword evidence="4" id="KW-0238">DNA-binding</keyword>
<organism evidence="8 9">
    <name type="scientific">Stackebrandtia endophytica</name>
    <dbReference type="NCBI Taxonomy" id="1496996"/>
    <lineage>
        <taxon>Bacteria</taxon>
        <taxon>Bacillati</taxon>
        <taxon>Actinomycetota</taxon>
        <taxon>Actinomycetes</taxon>
        <taxon>Glycomycetales</taxon>
        <taxon>Glycomycetaceae</taxon>
        <taxon>Stackebrandtia</taxon>
    </lineage>
</organism>
<reference evidence="8 9" key="1">
    <citation type="submission" date="2019-06" db="EMBL/GenBank/DDBJ databases">
        <title>Sequencing the genomes of 1000 actinobacteria strains.</title>
        <authorList>
            <person name="Klenk H.-P."/>
        </authorList>
    </citation>
    <scope>NUCLEOTIDE SEQUENCE [LARGE SCALE GENOMIC DNA]</scope>
    <source>
        <strain evidence="8 9">DSM 45928</strain>
    </source>
</reference>
<dbReference type="InterPro" id="IPR014284">
    <property type="entry name" value="RNA_pol_sigma-70_dom"/>
</dbReference>
<dbReference type="SUPFAM" id="SSF88659">
    <property type="entry name" value="Sigma3 and sigma4 domains of RNA polymerase sigma factors"/>
    <property type="match status" value="1"/>
</dbReference>
<comment type="similarity">
    <text evidence="1">Belongs to the sigma-70 factor family. ECF subfamily.</text>
</comment>
<evidence type="ECO:0000256" key="4">
    <source>
        <dbReference type="ARBA" id="ARBA00023125"/>
    </source>
</evidence>
<evidence type="ECO:0000256" key="3">
    <source>
        <dbReference type="ARBA" id="ARBA00023082"/>
    </source>
</evidence>
<evidence type="ECO:0000256" key="5">
    <source>
        <dbReference type="ARBA" id="ARBA00023163"/>
    </source>
</evidence>
<feature type="domain" description="RNA polymerase sigma-70 region 2" evidence="6">
    <location>
        <begin position="13"/>
        <end position="72"/>
    </location>
</feature>